<dbReference type="Pfam" id="PF00144">
    <property type="entry name" value="Beta-lactamase"/>
    <property type="match status" value="1"/>
</dbReference>
<dbReference type="InterPro" id="IPR012338">
    <property type="entry name" value="Beta-lactam/transpept-like"/>
</dbReference>
<dbReference type="Proteomes" id="UP000603200">
    <property type="component" value="Unassembled WGS sequence"/>
</dbReference>
<evidence type="ECO:0000256" key="1">
    <source>
        <dbReference type="SAM" id="SignalP"/>
    </source>
</evidence>
<protein>
    <submittedName>
        <fullName evidence="3">Peptidase</fullName>
    </submittedName>
</protein>
<evidence type="ECO:0000313" key="4">
    <source>
        <dbReference type="Proteomes" id="UP000603200"/>
    </source>
</evidence>
<dbReference type="SUPFAM" id="SSF56601">
    <property type="entry name" value="beta-lactamase/transpeptidase-like"/>
    <property type="match status" value="1"/>
</dbReference>
<reference evidence="3 4" key="1">
    <citation type="submission" date="2021-01" db="EMBL/GenBank/DDBJ databases">
        <title>Whole genome shotgun sequence of Actinoplanes humidus NBRC 14915.</title>
        <authorList>
            <person name="Komaki H."/>
            <person name="Tamura T."/>
        </authorList>
    </citation>
    <scope>NUCLEOTIDE SEQUENCE [LARGE SCALE GENOMIC DNA]</scope>
    <source>
        <strain evidence="3 4">NBRC 14915</strain>
    </source>
</reference>
<gene>
    <name evidence="3" type="ORF">Ahu01nite_013880</name>
</gene>
<name>A0ABQ3ZI59_9ACTN</name>
<accession>A0ABQ3ZI59</accession>
<dbReference type="PANTHER" id="PTHR46825">
    <property type="entry name" value="D-ALANYL-D-ALANINE-CARBOXYPEPTIDASE/ENDOPEPTIDASE AMPH"/>
    <property type="match status" value="1"/>
</dbReference>
<feature type="domain" description="Beta-lactamase-related" evidence="2">
    <location>
        <begin position="67"/>
        <end position="382"/>
    </location>
</feature>
<comment type="caution">
    <text evidence="3">The sequence shown here is derived from an EMBL/GenBank/DDBJ whole genome shotgun (WGS) entry which is preliminary data.</text>
</comment>
<dbReference type="InterPro" id="IPR001466">
    <property type="entry name" value="Beta-lactam-related"/>
</dbReference>
<organism evidence="3 4">
    <name type="scientific">Winogradskya humida</name>
    <dbReference type="NCBI Taxonomy" id="113566"/>
    <lineage>
        <taxon>Bacteria</taxon>
        <taxon>Bacillati</taxon>
        <taxon>Actinomycetota</taxon>
        <taxon>Actinomycetes</taxon>
        <taxon>Micromonosporales</taxon>
        <taxon>Micromonosporaceae</taxon>
        <taxon>Winogradskya</taxon>
    </lineage>
</organism>
<feature type="signal peptide" evidence="1">
    <location>
        <begin position="1"/>
        <end position="34"/>
    </location>
</feature>
<feature type="chain" id="PRO_5046652675" evidence="1">
    <location>
        <begin position="35"/>
        <end position="391"/>
    </location>
</feature>
<evidence type="ECO:0000313" key="3">
    <source>
        <dbReference type="EMBL" id="GIE18286.1"/>
    </source>
</evidence>
<dbReference type="PANTHER" id="PTHR46825:SF7">
    <property type="entry name" value="D-ALANYL-D-ALANINE CARBOXYPEPTIDASE"/>
    <property type="match status" value="1"/>
</dbReference>
<keyword evidence="4" id="KW-1185">Reference proteome</keyword>
<dbReference type="InterPro" id="IPR050491">
    <property type="entry name" value="AmpC-like"/>
</dbReference>
<proteinExistence type="predicted"/>
<evidence type="ECO:0000259" key="2">
    <source>
        <dbReference type="Pfam" id="PF00144"/>
    </source>
</evidence>
<keyword evidence="1" id="KW-0732">Signal</keyword>
<dbReference type="EMBL" id="BOMN01000017">
    <property type="protein sequence ID" value="GIE18286.1"/>
    <property type="molecule type" value="Genomic_DNA"/>
</dbReference>
<sequence length="391" mass="41630">MDGRLWLMRLLRTTMSAVVLAAGLAVATSAPAQAAAGPDTAAQEAVGLDTAALEASLAGLPDAEASAALVQVRGSAGSWSGSAGRISVRSERPPAADSRFRIGSMTKVFTATVVLQLAAEGKLSLDGTVQQYVPGFLPASYAPITVRNLLTFTSGLNHVSVPHKTPAWFFEHRYDHWAPGSQIDLTQDLAFTPGEYQRYGNVDYIMAGLVVEKVTGHTWADEVNRRIIRPLHLTGTSTPGDDIRIPGPHAHGYEATADGWRDVTLANTTLQWSAASIISTAGDLDRLMVALFSGRLLPEPQLDEMFTVPAGITMFGTDTPAGYSAGLQRLELGGTVIWGKSGDRPGYNNGMGATRDLSRRIVYSVNTLKMGGDQPVRAQRIIMAALSSKNL</sequence>
<dbReference type="Gene3D" id="3.40.710.10">
    <property type="entry name" value="DD-peptidase/beta-lactamase superfamily"/>
    <property type="match status" value="1"/>
</dbReference>